<dbReference type="CDD" id="cd00077">
    <property type="entry name" value="HDc"/>
    <property type="match status" value="1"/>
</dbReference>
<comment type="function">
    <text evidence="7">Modifies, by uridylylation and deuridylylation, the PII regulatory proteins (GlnB and homologs), in response to the nitrogen status of the cell that GlnD senses through the glutamine level. Under low glutamine levels, catalyzes the conversion of the PII proteins and UTP to PII-UMP and PPi, while under higher glutamine levels, GlnD hydrolyzes PII-UMP to PII and UMP (deuridylylation). Thus, controls uridylylation state and activity of the PII proteins, and plays an important role in the regulation of nitrogen metabolism.</text>
</comment>
<comment type="catalytic activity">
    <reaction evidence="7">
        <text>[protein-PII]-uridylyl-L-tyrosine + H2O = [protein-PII]-L-tyrosine + UMP + H(+)</text>
        <dbReference type="Rhea" id="RHEA:48600"/>
        <dbReference type="Rhea" id="RHEA-COMP:12147"/>
        <dbReference type="Rhea" id="RHEA-COMP:12148"/>
        <dbReference type="ChEBI" id="CHEBI:15377"/>
        <dbReference type="ChEBI" id="CHEBI:15378"/>
        <dbReference type="ChEBI" id="CHEBI:46858"/>
        <dbReference type="ChEBI" id="CHEBI:57865"/>
        <dbReference type="ChEBI" id="CHEBI:90602"/>
    </reaction>
</comment>
<dbReference type="NCBIfam" id="TIGR01693">
    <property type="entry name" value="UTase_glnD"/>
    <property type="match status" value="1"/>
</dbReference>
<dbReference type="PIRSF" id="PIRSF006288">
    <property type="entry name" value="PII_uridyltransf"/>
    <property type="match status" value="1"/>
</dbReference>
<organism evidence="11 12">
    <name type="scientific">Croceicoccus esteveae</name>
    <dbReference type="NCBI Taxonomy" id="3075597"/>
    <lineage>
        <taxon>Bacteria</taxon>
        <taxon>Pseudomonadati</taxon>
        <taxon>Pseudomonadota</taxon>
        <taxon>Alphaproteobacteria</taxon>
        <taxon>Sphingomonadales</taxon>
        <taxon>Erythrobacteraceae</taxon>
        <taxon>Croceicoccus</taxon>
    </lineage>
</organism>
<comment type="caution">
    <text evidence="11">The sequence shown here is derived from an EMBL/GenBank/DDBJ whole genome shotgun (WGS) entry which is preliminary data.</text>
</comment>
<evidence type="ECO:0000256" key="2">
    <source>
        <dbReference type="ARBA" id="ARBA00022695"/>
    </source>
</evidence>
<evidence type="ECO:0000259" key="10">
    <source>
        <dbReference type="PROSITE" id="PS51831"/>
    </source>
</evidence>
<dbReference type="RefSeq" id="WP_311339230.1">
    <property type="nucleotide sequence ID" value="NZ_JAVRHS010000001.1"/>
</dbReference>
<dbReference type="PROSITE" id="PS51831">
    <property type="entry name" value="HD"/>
    <property type="match status" value="1"/>
</dbReference>
<evidence type="ECO:0000256" key="3">
    <source>
        <dbReference type="ARBA" id="ARBA00022737"/>
    </source>
</evidence>
<accession>A0ABU2ZDH9</accession>
<keyword evidence="2 7" id="KW-0548">Nucleotidyltransferase</keyword>
<keyword evidence="6 7" id="KW-0511">Multifunctional enzyme</keyword>
<feature type="region of interest" description="Disordered" evidence="8">
    <location>
        <begin position="916"/>
        <end position="935"/>
    </location>
</feature>
<dbReference type="Proteomes" id="UP001259803">
    <property type="component" value="Unassembled WGS sequence"/>
</dbReference>
<dbReference type="PROSITE" id="PS51671">
    <property type="entry name" value="ACT"/>
    <property type="match status" value="2"/>
</dbReference>
<evidence type="ECO:0000256" key="4">
    <source>
        <dbReference type="ARBA" id="ARBA00022801"/>
    </source>
</evidence>
<dbReference type="InterPro" id="IPR045865">
    <property type="entry name" value="ACT-like_dom_sf"/>
</dbReference>
<comment type="catalytic activity">
    <reaction evidence="7">
        <text>[protein-PII]-L-tyrosine + UTP = [protein-PII]-uridylyl-L-tyrosine + diphosphate</text>
        <dbReference type="Rhea" id="RHEA:13673"/>
        <dbReference type="Rhea" id="RHEA-COMP:12147"/>
        <dbReference type="Rhea" id="RHEA-COMP:12148"/>
        <dbReference type="ChEBI" id="CHEBI:33019"/>
        <dbReference type="ChEBI" id="CHEBI:46398"/>
        <dbReference type="ChEBI" id="CHEBI:46858"/>
        <dbReference type="ChEBI" id="CHEBI:90602"/>
        <dbReference type="EC" id="2.7.7.59"/>
    </reaction>
</comment>
<keyword evidence="4 7" id="KW-0378">Hydrolase</keyword>
<evidence type="ECO:0000256" key="7">
    <source>
        <dbReference type="HAMAP-Rule" id="MF_00277"/>
    </source>
</evidence>
<dbReference type="InterPro" id="IPR006674">
    <property type="entry name" value="HD_domain"/>
</dbReference>
<dbReference type="CDD" id="cd04900">
    <property type="entry name" value="ACT_UUR-like_1"/>
    <property type="match status" value="1"/>
</dbReference>
<dbReference type="Gene3D" id="3.30.460.10">
    <property type="entry name" value="Beta Polymerase, domain 2"/>
    <property type="match status" value="1"/>
</dbReference>
<dbReference type="SUPFAM" id="SSF55021">
    <property type="entry name" value="ACT-like"/>
    <property type="match status" value="2"/>
</dbReference>
<dbReference type="SUPFAM" id="SSF81593">
    <property type="entry name" value="Nucleotidyltransferase substrate binding subunit/domain"/>
    <property type="match status" value="1"/>
</dbReference>
<comment type="activity regulation">
    <text evidence="7">Uridylyltransferase (UTase) activity is inhibited by glutamine, while glutamine activates uridylyl-removing (UR) activity.</text>
</comment>
<dbReference type="CDD" id="cd04899">
    <property type="entry name" value="ACT_ACR-UUR-like_2"/>
    <property type="match status" value="1"/>
</dbReference>
<dbReference type="InterPro" id="IPR010043">
    <property type="entry name" value="UTase/UR"/>
</dbReference>
<protein>
    <recommendedName>
        <fullName evidence="7">Bifunctional uridylyltransferase/uridylyl-removing enzyme</fullName>
        <shortName evidence="7">UTase/UR</shortName>
    </recommendedName>
    <alternativeName>
        <fullName evidence="7">Bifunctional [protein-PII] modification enzyme</fullName>
    </alternativeName>
    <alternativeName>
        <fullName evidence="7">Bifunctional nitrogen sensor protein</fullName>
    </alternativeName>
    <domain>
        <recommendedName>
            <fullName evidence="7">[Protein-PII] uridylyltransferase</fullName>
            <shortName evidence="7">PII uridylyltransferase</shortName>
            <shortName evidence="7">UTase</shortName>
            <ecNumber evidence="7">2.7.7.59</ecNumber>
        </recommendedName>
    </domain>
    <domain>
        <recommendedName>
            <fullName evidence="7">[Protein-PII]-UMP uridylyl-removing enzyme</fullName>
            <shortName evidence="7">UR</shortName>
            <ecNumber evidence="7">3.1.4.-</ecNumber>
        </recommendedName>
    </domain>
</protein>
<dbReference type="Gene3D" id="1.10.3090.10">
    <property type="entry name" value="cca-adding enzyme, domain 2"/>
    <property type="match status" value="1"/>
</dbReference>
<evidence type="ECO:0000256" key="6">
    <source>
        <dbReference type="ARBA" id="ARBA00023268"/>
    </source>
</evidence>
<dbReference type="InterPro" id="IPR002912">
    <property type="entry name" value="ACT_dom"/>
</dbReference>
<comment type="cofactor">
    <cofactor evidence="7">
        <name>Mg(2+)</name>
        <dbReference type="ChEBI" id="CHEBI:18420"/>
    </cofactor>
</comment>
<dbReference type="Pfam" id="PF08335">
    <property type="entry name" value="GlnD_UR_UTase"/>
    <property type="match status" value="1"/>
</dbReference>
<keyword evidence="5 7" id="KW-0460">Magnesium</keyword>
<proteinExistence type="inferred from homology"/>
<dbReference type="Pfam" id="PF01966">
    <property type="entry name" value="HD"/>
    <property type="match status" value="1"/>
</dbReference>
<dbReference type="EMBL" id="JAVRHS010000001">
    <property type="protein sequence ID" value="MDT0574657.1"/>
    <property type="molecule type" value="Genomic_DNA"/>
</dbReference>
<dbReference type="CDD" id="cd05401">
    <property type="entry name" value="NT_GlnE_GlnD_like"/>
    <property type="match status" value="1"/>
</dbReference>
<comment type="similarity">
    <text evidence="7">Belongs to the GlnD family.</text>
</comment>
<keyword evidence="3" id="KW-0677">Repeat</keyword>
<feature type="domain" description="ACT" evidence="9">
    <location>
        <begin position="733"/>
        <end position="812"/>
    </location>
</feature>
<evidence type="ECO:0000256" key="1">
    <source>
        <dbReference type="ARBA" id="ARBA00022679"/>
    </source>
</evidence>
<evidence type="ECO:0000256" key="8">
    <source>
        <dbReference type="SAM" id="MobiDB-lite"/>
    </source>
</evidence>
<dbReference type="EC" id="2.7.7.59" evidence="7"/>
<evidence type="ECO:0000313" key="12">
    <source>
        <dbReference type="Proteomes" id="UP001259803"/>
    </source>
</evidence>
<dbReference type="SMART" id="SM00471">
    <property type="entry name" value="HDc"/>
    <property type="match status" value="1"/>
</dbReference>
<evidence type="ECO:0000256" key="5">
    <source>
        <dbReference type="ARBA" id="ARBA00022842"/>
    </source>
</evidence>
<feature type="domain" description="HD" evidence="10">
    <location>
        <begin position="496"/>
        <end position="618"/>
    </location>
</feature>
<dbReference type="GO" id="GO:0008773">
    <property type="term" value="F:[protein-PII] uridylyltransferase activity"/>
    <property type="evidence" value="ECO:0007669"/>
    <property type="project" value="UniProtKB-EC"/>
</dbReference>
<evidence type="ECO:0000313" key="11">
    <source>
        <dbReference type="EMBL" id="MDT0574657.1"/>
    </source>
</evidence>
<dbReference type="SUPFAM" id="SSF81301">
    <property type="entry name" value="Nucleotidyltransferase"/>
    <property type="match status" value="1"/>
</dbReference>
<dbReference type="HAMAP" id="MF_00277">
    <property type="entry name" value="PII_uridylyl_transf"/>
    <property type="match status" value="1"/>
</dbReference>
<dbReference type="PANTHER" id="PTHR47320">
    <property type="entry name" value="BIFUNCTIONAL URIDYLYLTRANSFERASE/URIDYLYL-REMOVING ENZYME"/>
    <property type="match status" value="1"/>
</dbReference>
<comment type="caution">
    <text evidence="7">Lacks conserved residue(s) required for the propagation of feature annotation.</text>
</comment>
<dbReference type="InterPro" id="IPR003607">
    <property type="entry name" value="HD/PDEase_dom"/>
</dbReference>
<dbReference type="SUPFAM" id="SSF81891">
    <property type="entry name" value="Poly A polymerase C-terminal region-like"/>
    <property type="match status" value="1"/>
</dbReference>
<dbReference type="NCBIfam" id="NF003467">
    <property type="entry name" value="PRK05092.1"/>
    <property type="match status" value="1"/>
</dbReference>
<dbReference type="PANTHER" id="PTHR47320:SF1">
    <property type="entry name" value="BIFUNCTIONAL URIDYLYLTRANSFERASE_URIDYLYL-REMOVING ENZYME"/>
    <property type="match status" value="1"/>
</dbReference>
<feature type="region of interest" description="Uridylyltransferase" evidence="7">
    <location>
        <begin position="1"/>
        <end position="379"/>
    </location>
</feature>
<name>A0ABU2ZDH9_9SPHN</name>
<sequence>MLHDKIPDQRGIIDRRRVAADLDRAMMQDGSAPGQDPGAEHRQAGVEVLRKALREGRQEIGRRLEAEPSAGHKSAAAQAFLVDQLIRIIYDHLTMRLDPEAKDAGPEQLAIMAVGGYGRGEMAPRSDVDLAFLTAEQRSVQAAPLVEAMLYYLWDLGLKIGHSSRSLDEMIALARQDLTIRTALLEGRFVWGSRELFDHAQKRFWKEVVSGSERAFVEQKLEEREQRHRRMGDSRYVVEPNVKEGKGGLRDLHTLYWIGKYVHKVRHSADLVEAGLLTRSEYRSFRRAEDFFWAVRCHLHTMTDRAEDRLTFDVQPEIAARMNFADRPGKSAVERFMQYYFLQAKRVGSLTGVFLAQLEEQFTRSRTARLVSRITTRRRIVSGFVIADGRITVPSEDFFRQDPVRLIEIFAVANREGVDIHPDSLRIAGRDAGLITGKLRRDQRANALFLDLLSSRDNPEAALRRMNEAGVLGRIMPEFGRVVAQMQFDMYHHYTVDEHTIRAIGRLASIEHGDLAEVHPLSTRIMPRLRHRRVLFVAVLLHDIAKGRGGDHSVLGAEIAATVGPRLGLDEEETELASWLVRRHLLMSSTAFKRDLSDPKTISDFVAEVQSLERLRQLLVLTVVDIGAVGPGVWNSWKGQLLSDLFTAAEEQLRLGYMAKGRNQVIKGRKAAVGRLLDRDSELVRTVGATMTAAYWIAESEDVIAHNLRQIADTGQTPLSVVCRYSPDRGGTLVMVVTPDHPGLFSRIAGGIHLAGGDIIDARIYTNRDGLAVDNFLVQDPLGRPMTEQDQIDRLTRAISDSLADRLRLAPQLAARPLSHARSAAFDVQPRITFDNDASNRFTVIEVNARDRPALLYHLASVMSQANLLINSAHITHYGERAADTFYVTDLLGGKITLPDRIEKLRQQLLDAAGEAEWKNSETQTQAPATVADGH</sequence>
<dbReference type="EC" id="3.1.4.-" evidence="7"/>
<keyword evidence="1 7" id="KW-0808">Transferase</keyword>
<comment type="domain">
    <text evidence="7">Has four distinct domains: an N-terminal nucleotidyltransferase (NT) domain responsible for UTase activity, a central HD domain that encodes UR activity, and two C-terminal ACT domains that seem to have a role in glutamine sensing.</text>
</comment>
<dbReference type="InterPro" id="IPR013546">
    <property type="entry name" value="PII_UdlTrfase/GS_AdlTrfase"/>
</dbReference>
<feature type="domain" description="ACT" evidence="9">
    <location>
        <begin position="844"/>
        <end position="924"/>
    </location>
</feature>
<reference evidence="11 12" key="1">
    <citation type="submission" date="2023-09" db="EMBL/GenBank/DDBJ databases">
        <authorList>
            <person name="Rey-Velasco X."/>
        </authorList>
    </citation>
    <scope>NUCLEOTIDE SEQUENCE [LARGE SCALE GENOMIC DNA]</scope>
    <source>
        <strain evidence="11 12">F390</strain>
    </source>
</reference>
<gene>
    <name evidence="7" type="primary">glnD</name>
    <name evidence="11" type="ORF">RM533_00500</name>
</gene>
<evidence type="ECO:0000259" key="9">
    <source>
        <dbReference type="PROSITE" id="PS51671"/>
    </source>
</evidence>
<keyword evidence="12" id="KW-1185">Reference proteome</keyword>
<dbReference type="InterPro" id="IPR043519">
    <property type="entry name" value="NT_sf"/>
</dbReference>